<evidence type="ECO:0000313" key="2">
    <source>
        <dbReference type="Proteomes" id="UP001158576"/>
    </source>
</evidence>
<name>A0ABN7RL60_OIKDI</name>
<proteinExistence type="predicted"/>
<dbReference type="Proteomes" id="UP001158576">
    <property type="component" value="Chromosome PAR"/>
</dbReference>
<reference evidence="1 2" key="1">
    <citation type="submission" date="2021-04" db="EMBL/GenBank/DDBJ databases">
        <authorList>
            <person name="Bliznina A."/>
        </authorList>
    </citation>
    <scope>NUCLEOTIDE SEQUENCE [LARGE SCALE GENOMIC DNA]</scope>
</reference>
<protein>
    <submittedName>
        <fullName evidence="1">Oidioi.mRNA.OKI2018_I69.PAR.g9361.t1.cds</fullName>
    </submittedName>
</protein>
<accession>A0ABN7RL60</accession>
<keyword evidence="2" id="KW-1185">Reference proteome</keyword>
<sequence length="217" mass="25054">MPKALPDDLKNLVAEKYEKTNPPLKPSELSKWATAHFGRPVSGQVCTAIIKTTKRDQKANPKRTAFEDFLGFQAKVAYNERRSNVSRTEVLLLAKNCRMLPFFNPKDVPNLTPNWYSMIRDRYGLPKGTNNQGNIIIFDTANRAKIMARHRKQEEFKLRPKVLIPYSWEFIDEKWLCNWNSNRDPKDDNILEEIVAPPLHVYALPGEVKAPNYDAVQ</sequence>
<organism evidence="1 2">
    <name type="scientific">Oikopleura dioica</name>
    <name type="common">Tunicate</name>
    <dbReference type="NCBI Taxonomy" id="34765"/>
    <lineage>
        <taxon>Eukaryota</taxon>
        <taxon>Metazoa</taxon>
        <taxon>Chordata</taxon>
        <taxon>Tunicata</taxon>
        <taxon>Appendicularia</taxon>
        <taxon>Copelata</taxon>
        <taxon>Oikopleuridae</taxon>
        <taxon>Oikopleura</taxon>
    </lineage>
</organism>
<dbReference type="EMBL" id="OU015568">
    <property type="protein sequence ID" value="CAG5079770.1"/>
    <property type="molecule type" value="Genomic_DNA"/>
</dbReference>
<gene>
    <name evidence="1" type="ORF">OKIOD_LOCUS919</name>
</gene>
<evidence type="ECO:0000313" key="1">
    <source>
        <dbReference type="EMBL" id="CAG5079770.1"/>
    </source>
</evidence>